<name>A0ABV4GFK5_9BRAD</name>
<evidence type="ECO:0000313" key="2">
    <source>
        <dbReference type="EMBL" id="MEY9469820.1"/>
    </source>
</evidence>
<dbReference type="Gene3D" id="3.40.50.300">
    <property type="entry name" value="P-loop containing nucleotide triphosphate hydrolases"/>
    <property type="match status" value="1"/>
</dbReference>
<sequence length="321" mass="35898">MAEFELIKEGAFDRDDALKRRNERVASFARPYREFAKNYQATGPLLAAVNVALSLGRPLLLTGEPGSGKTLAAWWIADRLQLTDHVHEFNVKSDSRARDICYEFDAVSWYRKSQLAKDLNGAEVPKDEFLRPGPLGKAFGWRGAPPKLPSVVLIDEIDKAPRDFPNDLLLELDQMRFTIQEIDKPIICPADVRPIIVITSNAERRLPDPFLRRCVIHRIELDISVSKRILTARLKEFDVPNAELIEAAATFWVDLGLKPLARKPTIDEFWRWLALATRHGGKPAAAIVAALKIPSEATRELPFIDTLFSSPADLKAATGGA</sequence>
<evidence type="ECO:0000313" key="3">
    <source>
        <dbReference type="Proteomes" id="UP001565474"/>
    </source>
</evidence>
<dbReference type="SUPFAM" id="SSF52540">
    <property type="entry name" value="P-loop containing nucleoside triphosphate hydrolases"/>
    <property type="match status" value="1"/>
</dbReference>
<protein>
    <submittedName>
        <fullName evidence="2">MoxR-like ATPase</fullName>
    </submittedName>
</protein>
<dbReference type="RefSeq" id="WP_050991718.1">
    <property type="nucleotide sequence ID" value="NZ_JBGBYD010000002.1"/>
</dbReference>
<feature type="domain" description="AAA+ ATPase" evidence="1">
    <location>
        <begin position="55"/>
        <end position="230"/>
    </location>
</feature>
<dbReference type="Proteomes" id="UP001565474">
    <property type="component" value="Unassembled WGS sequence"/>
</dbReference>
<reference evidence="2 3" key="1">
    <citation type="submission" date="2024-07" db="EMBL/GenBank/DDBJ databases">
        <title>Genomic Encyclopedia of Type Strains, Phase V (KMG-V): Genome sequencing to study the core and pangenomes of soil and plant-associated prokaryotes.</title>
        <authorList>
            <person name="Whitman W."/>
        </authorList>
    </citation>
    <scope>NUCLEOTIDE SEQUENCE [LARGE SCALE GENOMIC DNA]</scope>
    <source>
        <strain evidence="2 3">USDA 222</strain>
    </source>
</reference>
<dbReference type="InterPro" id="IPR027417">
    <property type="entry name" value="P-loop_NTPase"/>
</dbReference>
<dbReference type="CDD" id="cd00009">
    <property type="entry name" value="AAA"/>
    <property type="match status" value="1"/>
</dbReference>
<organism evidence="2 3">
    <name type="scientific">Bradyrhizobium yuanmingense</name>
    <dbReference type="NCBI Taxonomy" id="108015"/>
    <lineage>
        <taxon>Bacteria</taxon>
        <taxon>Pseudomonadati</taxon>
        <taxon>Pseudomonadota</taxon>
        <taxon>Alphaproteobacteria</taxon>
        <taxon>Hyphomicrobiales</taxon>
        <taxon>Nitrobacteraceae</taxon>
        <taxon>Bradyrhizobium</taxon>
    </lineage>
</organism>
<dbReference type="InterPro" id="IPR011704">
    <property type="entry name" value="ATPase_dyneun-rel_AAA"/>
</dbReference>
<evidence type="ECO:0000259" key="1">
    <source>
        <dbReference type="SMART" id="SM00382"/>
    </source>
</evidence>
<comment type="caution">
    <text evidence="2">The sequence shown here is derived from an EMBL/GenBank/DDBJ whole genome shotgun (WGS) entry which is preliminary data.</text>
</comment>
<dbReference type="EMBL" id="JBGBZN010000002">
    <property type="protein sequence ID" value="MEY9469820.1"/>
    <property type="molecule type" value="Genomic_DNA"/>
</dbReference>
<keyword evidence="3" id="KW-1185">Reference proteome</keyword>
<gene>
    <name evidence="2" type="ORF">ABH992_002219</name>
</gene>
<proteinExistence type="predicted"/>
<dbReference type="InterPro" id="IPR003593">
    <property type="entry name" value="AAA+_ATPase"/>
</dbReference>
<dbReference type="SMART" id="SM00382">
    <property type="entry name" value="AAA"/>
    <property type="match status" value="1"/>
</dbReference>
<accession>A0ABV4GFK5</accession>
<dbReference type="Pfam" id="PF07728">
    <property type="entry name" value="AAA_5"/>
    <property type="match status" value="1"/>
</dbReference>